<dbReference type="Proteomes" id="UP001212841">
    <property type="component" value="Unassembled WGS sequence"/>
</dbReference>
<dbReference type="AlphaFoldDB" id="A0AAD5X2H4"/>
<dbReference type="EMBL" id="JADGJD010000787">
    <property type="protein sequence ID" value="KAJ3048465.1"/>
    <property type="molecule type" value="Genomic_DNA"/>
</dbReference>
<feature type="repeat" description="ANK" evidence="3">
    <location>
        <begin position="489"/>
        <end position="521"/>
    </location>
</feature>
<feature type="repeat" description="ANK" evidence="3">
    <location>
        <begin position="309"/>
        <end position="335"/>
    </location>
</feature>
<evidence type="ECO:0000256" key="4">
    <source>
        <dbReference type="SAM" id="MobiDB-lite"/>
    </source>
</evidence>
<dbReference type="SUPFAM" id="SSF48403">
    <property type="entry name" value="Ankyrin repeat"/>
    <property type="match status" value="1"/>
</dbReference>
<keyword evidence="2 3" id="KW-0040">ANK repeat</keyword>
<evidence type="ECO:0000256" key="1">
    <source>
        <dbReference type="ARBA" id="ARBA00022737"/>
    </source>
</evidence>
<dbReference type="Gene3D" id="1.25.40.20">
    <property type="entry name" value="Ankyrin repeat-containing domain"/>
    <property type="match status" value="1"/>
</dbReference>
<feature type="repeat" description="ANK" evidence="3">
    <location>
        <begin position="456"/>
        <end position="488"/>
    </location>
</feature>
<organism evidence="5 6">
    <name type="scientific">Rhizophlyctis rosea</name>
    <dbReference type="NCBI Taxonomy" id="64517"/>
    <lineage>
        <taxon>Eukaryota</taxon>
        <taxon>Fungi</taxon>
        <taxon>Fungi incertae sedis</taxon>
        <taxon>Chytridiomycota</taxon>
        <taxon>Chytridiomycota incertae sedis</taxon>
        <taxon>Chytridiomycetes</taxon>
        <taxon>Rhizophlyctidales</taxon>
        <taxon>Rhizophlyctidaceae</taxon>
        <taxon>Rhizophlyctis</taxon>
    </lineage>
</organism>
<dbReference type="InterPro" id="IPR002110">
    <property type="entry name" value="Ankyrin_rpt"/>
</dbReference>
<feature type="compositionally biased region" description="Polar residues" evidence="4">
    <location>
        <begin position="1"/>
        <end position="14"/>
    </location>
</feature>
<dbReference type="PROSITE" id="PS50088">
    <property type="entry name" value="ANK_REPEAT"/>
    <property type="match status" value="3"/>
</dbReference>
<dbReference type="PANTHER" id="PTHR24198:SF165">
    <property type="entry name" value="ANKYRIN REPEAT-CONTAINING PROTEIN-RELATED"/>
    <property type="match status" value="1"/>
</dbReference>
<reference evidence="5" key="1">
    <citation type="submission" date="2020-05" db="EMBL/GenBank/DDBJ databases">
        <title>Phylogenomic resolution of chytrid fungi.</title>
        <authorList>
            <person name="Stajich J.E."/>
            <person name="Amses K."/>
            <person name="Simmons R."/>
            <person name="Seto K."/>
            <person name="Myers J."/>
            <person name="Bonds A."/>
            <person name="Quandt C.A."/>
            <person name="Barry K."/>
            <person name="Liu P."/>
            <person name="Grigoriev I."/>
            <person name="Longcore J.E."/>
            <person name="James T.Y."/>
        </authorList>
    </citation>
    <scope>NUCLEOTIDE SEQUENCE</scope>
    <source>
        <strain evidence="5">JEL0318</strain>
    </source>
</reference>
<dbReference type="PROSITE" id="PS50297">
    <property type="entry name" value="ANK_REP_REGION"/>
    <property type="match status" value="3"/>
</dbReference>
<evidence type="ECO:0008006" key="7">
    <source>
        <dbReference type="Google" id="ProtNLM"/>
    </source>
</evidence>
<dbReference type="PANTHER" id="PTHR24198">
    <property type="entry name" value="ANKYRIN REPEAT AND PROTEIN KINASE DOMAIN-CONTAINING PROTEIN"/>
    <property type="match status" value="1"/>
</dbReference>
<name>A0AAD5X2H4_9FUNG</name>
<feature type="compositionally biased region" description="Low complexity" evidence="4">
    <location>
        <begin position="77"/>
        <end position="89"/>
    </location>
</feature>
<evidence type="ECO:0000256" key="3">
    <source>
        <dbReference type="PROSITE-ProRule" id="PRU00023"/>
    </source>
</evidence>
<feature type="region of interest" description="Disordered" evidence="4">
    <location>
        <begin position="146"/>
        <end position="168"/>
    </location>
</feature>
<dbReference type="Pfam" id="PF12796">
    <property type="entry name" value="Ank_2"/>
    <property type="match status" value="1"/>
</dbReference>
<sequence length="591" mass="63186">MRHRSYSSPVQPQSEEVKKLATEALAGLTPMQEDPKGSPTPSTSTAPTHRRSSSTSGITSTGSLRKGRVGAASLDFSPGSGTGSLRSSSRAPSVGSDLGSVLSWAKPQMAVSFAEFVGRDVNGRLQKNALADLEAVEVKFAAEREKRRAQREVKAKDGGKGKKDNIIKPADKKGALGKLGALLKGKKKKRTTTGMFHLLHLAIHDHETHTACQLLEDVSPSTLRKKHPQEANKAFVFAMANGLEIVCRLMIEKGFPLDVTTSAMVGNAAQGKNYSLPSYLGLAVGLGLDNLVRAMIKATPKINPNITWYGLTPLHQAAARGSASIVQLLLDYGADPTLGIPFTEYQILQRLRGKDGTGINFRENVNGSNGLSSRVRRQVVVSEKGKSVAEKFADQLLLPLDIAAAAGHVEVVRLLVSRMESEQLASSTCCLLIQLHFEVSAVLIKGGVNVAQKDPSGATALHLAARAGNLELAMMLVQSKADINGKGENGWTPLHEAMSTKSFSVVRYLVKSAADPKITNDAGETPAQLGSRMGISDDKIRELLDDSLGFPDVPESLERSVWTAMNAATSLPELPVDPKATIGKRSMRKRG</sequence>
<dbReference type="PRINTS" id="PR01415">
    <property type="entry name" value="ANKYRIN"/>
</dbReference>
<keyword evidence="1" id="KW-0677">Repeat</keyword>
<protein>
    <recommendedName>
        <fullName evidence="7">Ankyrin</fullName>
    </recommendedName>
</protein>
<dbReference type="InterPro" id="IPR036770">
    <property type="entry name" value="Ankyrin_rpt-contain_sf"/>
</dbReference>
<feature type="region of interest" description="Disordered" evidence="4">
    <location>
        <begin position="1"/>
        <end position="97"/>
    </location>
</feature>
<evidence type="ECO:0000256" key="2">
    <source>
        <dbReference type="ARBA" id="ARBA00023043"/>
    </source>
</evidence>
<dbReference type="Pfam" id="PF00023">
    <property type="entry name" value="Ank"/>
    <property type="match status" value="1"/>
</dbReference>
<comment type="caution">
    <text evidence="5">The sequence shown here is derived from an EMBL/GenBank/DDBJ whole genome shotgun (WGS) entry which is preliminary data.</text>
</comment>
<gene>
    <name evidence="5" type="ORF">HK097_010513</name>
</gene>
<keyword evidence="6" id="KW-1185">Reference proteome</keyword>
<evidence type="ECO:0000313" key="5">
    <source>
        <dbReference type="EMBL" id="KAJ3048465.1"/>
    </source>
</evidence>
<evidence type="ECO:0000313" key="6">
    <source>
        <dbReference type="Proteomes" id="UP001212841"/>
    </source>
</evidence>
<accession>A0AAD5X2H4</accession>
<dbReference type="SMART" id="SM00248">
    <property type="entry name" value="ANK"/>
    <property type="match status" value="5"/>
</dbReference>
<proteinExistence type="predicted"/>
<feature type="compositionally biased region" description="Low complexity" evidence="4">
    <location>
        <begin position="39"/>
        <end position="63"/>
    </location>
</feature>
<feature type="non-terminal residue" evidence="5">
    <location>
        <position position="591"/>
    </location>
</feature>